<evidence type="ECO:0000313" key="3">
    <source>
        <dbReference type="Proteomes" id="UP001560573"/>
    </source>
</evidence>
<dbReference type="Pfam" id="PF22818">
    <property type="entry name" value="ApeI-like"/>
    <property type="match status" value="1"/>
</dbReference>
<dbReference type="EMBL" id="JAULBC010000003">
    <property type="protein sequence ID" value="MEX6688109.1"/>
    <property type="molecule type" value="Genomic_DNA"/>
</dbReference>
<accession>A0ABV3ZFY9</accession>
<proteinExistence type="predicted"/>
<dbReference type="InterPro" id="IPR054545">
    <property type="entry name" value="ApeI-like"/>
</dbReference>
<protein>
    <submittedName>
        <fullName evidence="2">3-hydroxyacyl-ACP dehydratase</fullName>
    </submittedName>
</protein>
<keyword evidence="3" id="KW-1185">Reference proteome</keyword>
<sequence length="120" mass="13472">MLKDDFYHIIFSSVEADVLHATLTVNSTHRIFQGHFPGQPVVPGACLLQIVKELTELAIGRSLRLIKADDLKFLSIINPNDKDRLAVNIHYSLTDSMHVKINATILKNEDVCFKCKATLL</sequence>
<dbReference type="InterPro" id="IPR029069">
    <property type="entry name" value="HotDog_dom_sf"/>
</dbReference>
<dbReference type="Gene3D" id="3.10.129.10">
    <property type="entry name" value="Hotdog Thioesterase"/>
    <property type="match status" value="1"/>
</dbReference>
<evidence type="ECO:0000259" key="1">
    <source>
        <dbReference type="Pfam" id="PF22818"/>
    </source>
</evidence>
<feature type="domain" description="ApeI dehydratase-like" evidence="1">
    <location>
        <begin position="15"/>
        <end position="92"/>
    </location>
</feature>
<dbReference type="SUPFAM" id="SSF54637">
    <property type="entry name" value="Thioesterase/thiol ester dehydrase-isomerase"/>
    <property type="match status" value="1"/>
</dbReference>
<dbReference type="Proteomes" id="UP001560573">
    <property type="component" value="Unassembled WGS sequence"/>
</dbReference>
<comment type="caution">
    <text evidence="2">The sequence shown here is derived from an EMBL/GenBank/DDBJ whole genome shotgun (WGS) entry which is preliminary data.</text>
</comment>
<evidence type="ECO:0000313" key="2">
    <source>
        <dbReference type="EMBL" id="MEX6688109.1"/>
    </source>
</evidence>
<gene>
    <name evidence="2" type="ORF">QTN47_11420</name>
</gene>
<name>A0ABV3ZFY9_9BACT</name>
<reference evidence="2 3" key="1">
    <citation type="submission" date="2023-07" db="EMBL/GenBank/DDBJ databases">
        <authorList>
            <person name="Lian W.-H."/>
        </authorList>
    </citation>
    <scope>NUCLEOTIDE SEQUENCE [LARGE SCALE GENOMIC DNA]</scope>
    <source>
        <strain evidence="2 3">SYSU DXS3180</strain>
    </source>
</reference>
<organism evidence="2 3">
    <name type="scientific">Danxiaibacter flavus</name>
    <dbReference type="NCBI Taxonomy" id="3049108"/>
    <lineage>
        <taxon>Bacteria</taxon>
        <taxon>Pseudomonadati</taxon>
        <taxon>Bacteroidota</taxon>
        <taxon>Chitinophagia</taxon>
        <taxon>Chitinophagales</taxon>
        <taxon>Chitinophagaceae</taxon>
        <taxon>Danxiaibacter</taxon>
    </lineage>
</organism>
<dbReference type="RefSeq" id="WP_369329516.1">
    <property type="nucleotide sequence ID" value="NZ_JAULBC010000003.1"/>
</dbReference>